<dbReference type="EMBL" id="JACHXS010000018">
    <property type="protein sequence ID" value="MBB3225250.1"/>
    <property type="molecule type" value="Genomic_DNA"/>
</dbReference>
<dbReference type="SUPFAM" id="SSF53850">
    <property type="entry name" value="Periplasmic binding protein-like II"/>
    <property type="match status" value="1"/>
</dbReference>
<dbReference type="Gene3D" id="3.40.190.10">
    <property type="entry name" value="Periplasmic binding protein-like II"/>
    <property type="match status" value="1"/>
</dbReference>
<dbReference type="EMBL" id="CP040017">
    <property type="protein sequence ID" value="QCP12265.1"/>
    <property type="molecule type" value="Genomic_DNA"/>
</dbReference>
<reference evidence="3 4" key="1">
    <citation type="submission" date="2019-05" db="EMBL/GenBank/DDBJ databases">
        <title>Draft Genome Sequences of Six Type Strains of the Genus Massilia.</title>
        <authorList>
            <person name="Miess H."/>
            <person name="Frediansyhah A."/>
            <person name="Gross H."/>
        </authorList>
    </citation>
    <scope>NUCLEOTIDE SEQUENCE [LARGE SCALE GENOMIC DNA]</scope>
    <source>
        <strain evidence="3 4">DSMZ 26121</strain>
    </source>
</reference>
<evidence type="ECO:0000313" key="5">
    <source>
        <dbReference type="Proteomes" id="UP000584325"/>
    </source>
</evidence>
<dbReference type="Proteomes" id="UP000298763">
    <property type="component" value="Chromosome"/>
</dbReference>
<dbReference type="PANTHER" id="PTHR30024">
    <property type="entry name" value="ALIPHATIC SULFONATES-BINDING PROTEIN-RELATED"/>
    <property type="match status" value="1"/>
</dbReference>
<reference evidence="2 5" key="2">
    <citation type="submission" date="2020-08" db="EMBL/GenBank/DDBJ databases">
        <title>Genomic Encyclopedia of Type Strains, Phase III (KMG-III): the genomes of soil and plant-associated and newly described type strains.</title>
        <authorList>
            <person name="Whitman W."/>
        </authorList>
    </citation>
    <scope>NUCLEOTIDE SEQUENCE [LARGE SCALE GENOMIC DNA]</scope>
    <source>
        <strain evidence="2 5">CECT 7753</strain>
    </source>
</reference>
<gene>
    <name evidence="3" type="ORF">FCL38_18955</name>
    <name evidence="2" type="ORF">FHS02_006121</name>
</gene>
<name>A0A4P8HUW9_9BURK</name>
<evidence type="ECO:0000313" key="4">
    <source>
        <dbReference type="Proteomes" id="UP000298763"/>
    </source>
</evidence>
<organism evidence="2 5">
    <name type="scientific">Pseudoduganella umbonata</name>
    <dbReference type="NCBI Taxonomy" id="864828"/>
    <lineage>
        <taxon>Bacteria</taxon>
        <taxon>Pseudomonadati</taxon>
        <taxon>Pseudomonadota</taxon>
        <taxon>Betaproteobacteria</taxon>
        <taxon>Burkholderiales</taxon>
        <taxon>Oxalobacteraceae</taxon>
        <taxon>Telluria group</taxon>
        <taxon>Pseudoduganella</taxon>
    </lineage>
</organism>
<sequence length="360" mass="39971">MTPPTHSPVELWYSHRGGATATGLAVQKGWLQEAFADGGTDLRALEDAASRDIRLAHYHHGQTGLIREGGNIAAIWARSEGQSAVVIGITWVDEYQGILVRRDSGIRTPADLRGRRLGLPLRRRALIDLQRASAQRGFVTALELGGLDPRMAKWVHIERPDFEFPQRLTARDVELDALRAGHVDAIFLRGAQGYAAVQDPALHEVIDLNCQDDPLKRVNHGTPRPITVDRAFLDRHPEIVRRYLAVLVKGARWAATHGDEVPTLVAADVPGHTAAEVLGAHGPLLHRSLLPSLRPSYVAGLAEQKRFLLEWRYIDHDFDIDQWIDPAPLADVLRIHHPDAHAGTPHAARWNIAKEQIHAR</sequence>
<proteinExistence type="predicted"/>
<evidence type="ECO:0000313" key="2">
    <source>
        <dbReference type="EMBL" id="MBB3225250.1"/>
    </source>
</evidence>
<evidence type="ECO:0000259" key="1">
    <source>
        <dbReference type="Pfam" id="PF09084"/>
    </source>
</evidence>
<dbReference type="RefSeq" id="WP_137315102.1">
    <property type="nucleotide sequence ID" value="NZ_CP040017.1"/>
</dbReference>
<feature type="domain" description="SsuA/THI5-like" evidence="1">
    <location>
        <begin position="25"/>
        <end position="137"/>
    </location>
</feature>
<dbReference type="Pfam" id="PF09084">
    <property type="entry name" value="NMT1"/>
    <property type="match status" value="1"/>
</dbReference>
<dbReference type="Gene3D" id="3.40.190.270">
    <property type="match status" value="1"/>
</dbReference>
<keyword evidence="4" id="KW-1185">Reference proteome</keyword>
<dbReference type="OrthoDB" id="7467011at2"/>
<dbReference type="Proteomes" id="UP000584325">
    <property type="component" value="Unassembled WGS sequence"/>
</dbReference>
<protein>
    <submittedName>
        <fullName evidence="3">ABC transporter substrate-binding protein</fullName>
    </submittedName>
    <submittedName>
        <fullName evidence="2">ABC-type nitrate/sulfonate/bicarbonate transport system substrate-binding protein</fullName>
    </submittedName>
</protein>
<accession>A0A4P8HUW9</accession>
<dbReference type="InterPro" id="IPR015168">
    <property type="entry name" value="SsuA/THI5"/>
</dbReference>
<dbReference type="AlphaFoldDB" id="A0A4P8HUW9"/>
<evidence type="ECO:0000313" key="3">
    <source>
        <dbReference type="EMBL" id="QCP12265.1"/>
    </source>
</evidence>